<evidence type="ECO:0000313" key="2">
    <source>
        <dbReference type="EMBL" id="MDF3843156.1"/>
    </source>
</evidence>
<dbReference type="Proteomes" id="UP000183385">
    <property type="component" value="Unassembled WGS sequence"/>
</dbReference>
<dbReference type="AlphaFoldDB" id="A0A127MNE5"/>
<accession>A0A127MNE5</accession>
<dbReference type="EMBL" id="JARJLR010000258">
    <property type="protein sequence ID" value="MDF3843156.1"/>
    <property type="molecule type" value="Genomic_DNA"/>
</dbReference>
<proteinExistence type="predicted"/>
<name>A0A127MNE5_9PSED</name>
<dbReference type="KEGG" id="pcq:PcP3B5_11580"/>
<dbReference type="Proteomes" id="UP000077748">
    <property type="component" value="Chromosome"/>
</dbReference>
<dbReference type="GeneID" id="72994333"/>
<protein>
    <submittedName>
        <fullName evidence="1">FagA protein</fullName>
    </submittedName>
</protein>
<reference evidence="2" key="3">
    <citation type="submission" date="2023-03" db="EMBL/GenBank/DDBJ databases">
        <title>Draft assemblies of triclosan tolerant bacteria isolated from returned activated sludge.</title>
        <authorList>
            <person name="Van Hamelsveld S."/>
        </authorList>
    </citation>
    <scope>NUCLEOTIDE SEQUENCE</scope>
    <source>
        <strain evidence="2">GW210015_S63</strain>
    </source>
</reference>
<dbReference type="RefSeq" id="WP_009617785.1">
    <property type="nucleotide sequence ID" value="NZ_BDGS01000001.1"/>
</dbReference>
<evidence type="ECO:0000313" key="3">
    <source>
        <dbReference type="EMBL" id="SFC19052.1"/>
    </source>
</evidence>
<dbReference type="EMBL" id="CP015878">
    <property type="protein sequence ID" value="ANI13485.1"/>
    <property type="molecule type" value="Genomic_DNA"/>
</dbReference>
<evidence type="ECO:0000313" key="1">
    <source>
        <dbReference type="EMBL" id="ANI13485.1"/>
    </source>
</evidence>
<dbReference type="EMBL" id="FOLS01000003">
    <property type="protein sequence ID" value="SFC19052.1"/>
    <property type="molecule type" value="Genomic_DNA"/>
</dbReference>
<gene>
    <name evidence="1" type="ORF">A9C11_05580</name>
    <name evidence="2" type="ORF">P3W55_15700</name>
    <name evidence="3" type="ORF">SAMN05216577_103212</name>
</gene>
<dbReference type="STRING" id="53408.A9C11_05580"/>
<dbReference type="Proteomes" id="UP001220662">
    <property type="component" value="Unassembled WGS sequence"/>
</dbReference>
<reference evidence="1 4" key="1">
    <citation type="submission" date="2016-05" db="EMBL/GenBank/DDBJ databases">
        <title>Genome Sequence of Pseudomonas citronellolis Strain SJTE-3, an Estrogens and Persistent Organic Pollutants degradation strain.</title>
        <authorList>
            <person name="Liang R."/>
        </authorList>
    </citation>
    <scope>NUCLEOTIDE SEQUENCE [LARGE SCALE GENOMIC DNA]</scope>
    <source>
        <strain evidence="1 4">SJTE-3</strain>
    </source>
</reference>
<sequence>MFVETHTSLLDRWYRLGTRIRCALEPDEPRLLELYLFETRYLVAWEPLPAWQLFEKSFQLLLDTAADVALPWHWRGLCLDHAYRPLCDLRRLAGDAERRQRLQQLSRRLATQPMAPSLTYHDL</sequence>
<evidence type="ECO:0000313" key="4">
    <source>
        <dbReference type="Proteomes" id="UP000077748"/>
    </source>
</evidence>
<dbReference type="OrthoDB" id="8900369at2"/>
<keyword evidence="5" id="KW-1185">Reference proteome</keyword>
<organism evidence="1 4">
    <name type="scientific">Pseudomonas citronellolis</name>
    <dbReference type="NCBI Taxonomy" id="53408"/>
    <lineage>
        <taxon>Bacteria</taxon>
        <taxon>Pseudomonadati</taxon>
        <taxon>Pseudomonadota</taxon>
        <taxon>Gammaproteobacteria</taxon>
        <taxon>Pseudomonadales</taxon>
        <taxon>Pseudomonadaceae</taxon>
        <taxon>Pseudomonas</taxon>
    </lineage>
</organism>
<evidence type="ECO:0000313" key="5">
    <source>
        <dbReference type="Proteomes" id="UP000183385"/>
    </source>
</evidence>
<reference evidence="3 5" key="2">
    <citation type="submission" date="2016-10" db="EMBL/GenBank/DDBJ databases">
        <authorList>
            <person name="Varghese N."/>
            <person name="Submissions S."/>
        </authorList>
    </citation>
    <scope>NUCLEOTIDE SEQUENCE [LARGE SCALE GENOMIC DNA]</scope>
    <source>
        <strain evidence="3 5">LMG 18378</strain>
    </source>
</reference>